<accession>A0A9Q1QQB6</accession>
<feature type="transmembrane region" description="Helical" evidence="1">
    <location>
        <begin position="395"/>
        <end position="413"/>
    </location>
</feature>
<feature type="transmembrane region" description="Helical" evidence="1">
    <location>
        <begin position="334"/>
        <end position="353"/>
    </location>
</feature>
<dbReference type="AlphaFoldDB" id="A0A9Q1QQB6"/>
<evidence type="ECO:0000313" key="2">
    <source>
        <dbReference type="EMBL" id="KAJ8449806.1"/>
    </source>
</evidence>
<dbReference type="GO" id="GO:0006506">
    <property type="term" value="P:GPI anchor biosynthetic process"/>
    <property type="evidence" value="ECO:0007669"/>
    <property type="project" value="InterPro"/>
</dbReference>
<evidence type="ECO:0000256" key="1">
    <source>
        <dbReference type="SAM" id="Phobius"/>
    </source>
</evidence>
<feature type="transmembrane region" description="Helical" evidence="1">
    <location>
        <begin position="501"/>
        <end position="526"/>
    </location>
</feature>
<feature type="transmembrane region" description="Helical" evidence="1">
    <location>
        <begin position="265"/>
        <end position="289"/>
    </location>
</feature>
<keyword evidence="3" id="KW-1185">Reference proteome</keyword>
<dbReference type="Proteomes" id="UP001153076">
    <property type="component" value="Unassembled WGS sequence"/>
</dbReference>
<feature type="transmembrane region" description="Helical" evidence="1">
    <location>
        <begin position="434"/>
        <end position="455"/>
    </location>
</feature>
<keyword evidence="1" id="KW-0812">Transmembrane</keyword>
<dbReference type="InterPro" id="IPR007720">
    <property type="entry name" value="PigQ/GPI1"/>
</dbReference>
<proteinExistence type="predicted"/>
<comment type="caution">
    <text evidence="2">The sequence shown here is derived from an EMBL/GenBank/DDBJ whole genome shotgun (WGS) entry which is preliminary data.</text>
</comment>
<dbReference type="Pfam" id="PF05024">
    <property type="entry name" value="Gpi1"/>
    <property type="match status" value="1"/>
</dbReference>
<dbReference type="GO" id="GO:0016020">
    <property type="term" value="C:membrane"/>
    <property type="evidence" value="ECO:0007669"/>
    <property type="project" value="InterPro"/>
</dbReference>
<keyword evidence="1" id="KW-1133">Transmembrane helix</keyword>
<reference evidence="2" key="1">
    <citation type="submission" date="2022-04" db="EMBL/GenBank/DDBJ databases">
        <title>Carnegiea gigantea Genome sequencing and assembly v2.</title>
        <authorList>
            <person name="Copetti D."/>
            <person name="Sanderson M.J."/>
            <person name="Burquez A."/>
            <person name="Wojciechowski M.F."/>
        </authorList>
    </citation>
    <scope>NUCLEOTIDE SEQUENCE</scope>
    <source>
        <strain evidence="2">SGP5-SGP5p</strain>
        <tissue evidence="2">Aerial part</tissue>
    </source>
</reference>
<gene>
    <name evidence="2" type="ORF">Cgig2_001462</name>
</gene>
<protein>
    <submittedName>
        <fullName evidence="2">Uncharacterized protein</fullName>
    </submittedName>
</protein>
<dbReference type="OrthoDB" id="70250at2759"/>
<dbReference type="PANTHER" id="PTHR47555">
    <property type="entry name" value="N-ACETYLGLUCOSAMINYL TRANSFERASE COMPONENT FAMILY PROTEIN / GPI1 FAMILY PROTEIN"/>
    <property type="match status" value="1"/>
</dbReference>
<evidence type="ECO:0000313" key="3">
    <source>
        <dbReference type="Proteomes" id="UP001153076"/>
    </source>
</evidence>
<keyword evidence="1" id="KW-0472">Membrane</keyword>
<sequence length="704" mass="78651">MSKKCRVWWPKELASSKSSQSSSSSTSLLLFGWFVSCSPYCLDVVVAFAYDEACLSHHPDSAIEEAIRFANIGMPTTLQDKYRFTVLGCLLTCENTDNMCELSMVDSDPVQPSKNAEALSQNSQSSTVSNCRKWSSSLYSSSWILLENSARSYFRKENCQVPTLHRLHWNGKIFSEAELHVIIYETPKFGRHHFTVDAYSSNCTSGPLKKPKWVEKLYQKHQSIDLDTVILAINCSAAVSTLFDRELGISRSSCLRSMLSRPINFIWRFWAAVAASISTALYIVLQLLYKLAACGSKVWTCIALTDIHTIQIVKSRSEVCAEYAEKAALRRHSLWLSVIVDVLLGNLVGFALWTHSETICKWISALADHFTDDVLRTGCVWLMGVPAGFKLNMELAGFLGIISLNAIQIWSTLSASASHFCSYAVKAAGLSGMFLGITIPAALFTDMVAIAAFHVSTLHRLMSLLYSLQLQALTALWRLFRGRKWNPLRQRLDSYEYSVEQHIVGSLLFTPLLLLLPTISVFYMFFTIVNLTISFFCVLIEVIVSIIHATPYTKILLWLVRSRRFPSGIWFDIVYGQNTSVASSVDGPSGISSACKKMLVNQNIDAVKSGLLLSSLRSSFLTLGKALCRFMIFSGRQVVLPHYRNICPGVNGQTIASSISGILMGKSISMTLAPEVPPKKPWMFISYKDYWRICYNAVLACMQP</sequence>
<feature type="transmembrane region" description="Helical" evidence="1">
    <location>
        <begin position="532"/>
        <end position="560"/>
    </location>
</feature>
<dbReference type="PANTHER" id="PTHR47555:SF2">
    <property type="entry name" value="N-ACETYLGLUCOSAMINYL TRANSFERASE COMPONENT FAMILY PROTEIN _ GPI1 FAMILY PROTEIN"/>
    <property type="match status" value="1"/>
</dbReference>
<organism evidence="2 3">
    <name type="scientific">Carnegiea gigantea</name>
    <dbReference type="NCBI Taxonomy" id="171969"/>
    <lineage>
        <taxon>Eukaryota</taxon>
        <taxon>Viridiplantae</taxon>
        <taxon>Streptophyta</taxon>
        <taxon>Embryophyta</taxon>
        <taxon>Tracheophyta</taxon>
        <taxon>Spermatophyta</taxon>
        <taxon>Magnoliopsida</taxon>
        <taxon>eudicotyledons</taxon>
        <taxon>Gunneridae</taxon>
        <taxon>Pentapetalae</taxon>
        <taxon>Caryophyllales</taxon>
        <taxon>Cactineae</taxon>
        <taxon>Cactaceae</taxon>
        <taxon>Cactoideae</taxon>
        <taxon>Echinocereeae</taxon>
        <taxon>Carnegiea</taxon>
    </lineage>
</organism>
<name>A0A9Q1QQB6_9CARY</name>
<dbReference type="EMBL" id="JAKOGI010000019">
    <property type="protein sequence ID" value="KAJ8449806.1"/>
    <property type="molecule type" value="Genomic_DNA"/>
</dbReference>